<feature type="domain" description="Kinesin motor" evidence="10">
    <location>
        <begin position="25"/>
        <end position="406"/>
    </location>
</feature>
<name>G8YKP5_PICSO</name>
<dbReference type="OMA" id="MQRNAFP"/>
<keyword evidence="5 6" id="KW-0505">Motor protein</keyword>
<sequence length="931" mass="104959">MTSAVGNGSAQIEVPIDSKSSKSSSITVAVRVRPFTPTEESNLITPTNERVFLGDGSLSSKQNNDNDASRDSNSLMPKGIRKILNVVDDRMLIFDPPETNPLAHMQKNAFPNAKSPRIREHRFVFDKLFDMSASQDDIFNSTTRPLLDSVLDGYNATVFAYGATGCGKTYTISGTPMDPGVIFLTMKELYGRINSLSDTKIIDVSLSFLEIYNETIRDLLQPETDYKKLILREDANNSITVSNLSTHKPNSVEEVMDLIIKGNQNRTSSPTEANSTSSRSHAVLQINVIQKERTASICEDHTFATFTIIDLAGSERAAATKNRGARLNEGANINKSLLALGNCINALCDPKRRNHVPYRDSKLTRLLKFSLGGNCKTVMIVCVSPSSQHYDETLNTLKYADRAKEIKTKLIRNRHSLDRHVGSYLKMITEQKQEIEELRSREQEVRQECARKHNKIHEGYLKDILNHISNLKTSLLKQHQEKWRKFFTLAKRKILMVQKLRAETLLYHINVHQQVINISQELNTLCNFTEQLISKLDVQISDLEQQFIQLGELDHILTESSRSILKKLKENEYWNDTYSDIFESLVNSLRDDLEKEVFFNSSILYDHLLYEINDFDFLPKSFSDVLCQILSPEKKTADDYSSQLASMLKHANDTTQSMVNGDFDYTIEQITSEFLTRKSDLSDRARERSSIPRLNETPSLSKPRESKRTSNSPLRSSPPRGLKKSTKNAIPSLSSKMAKKVRWNMPGNNVPIDESDMSLDDINSQENTFLKSDVDDDSPLANTVLDKSELVDDLDFKFDPSLDSPPLFKVSNNSNYSISRDVAKSKTRPQRSISLANRQLLPNDNDEGQTKLPLLNKEASTKLVRPNQASSPESGTGFNIANIGNSYLPGPQSRTKFKMHSLGAPARIINKYNMNESSARNIDSNGSEKVD</sequence>
<reference evidence="11 12" key="1">
    <citation type="journal article" date="2012" name="G3 (Bethesda)">
        <title>Pichia sorbitophila, an interspecies yeast hybrid reveals early steps of genome resolution following polyploidization.</title>
        <authorList>
            <person name="Leh Louis V."/>
            <person name="Despons L."/>
            <person name="Friedrich A."/>
            <person name="Martin T."/>
            <person name="Durrens P."/>
            <person name="Casaregola S."/>
            <person name="Neuveglise C."/>
            <person name="Fairhead C."/>
            <person name="Marck C."/>
            <person name="Cruz J.A."/>
            <person name="Straub M.L."/>
            <person name="Kugler V."/>
            <person name="Sacerdot C."/>
            <person name="Uzunov Z."/>
            <person name="Thierry A."/>
            <person name="Weiss S."/>
            <person name="Bleykasten C."/>
            <person name="De Montigny J."/>
            <person name="Jacques N."/>
            <person name="Jung P."/>
            <person name="Lemaire M."/>
            <person name="Mallet S."/>
            <person name="Morel G."/>
            <person name="Richard G.F."/>
            <person name="Sarkar A."/>
            <person name="Savel G."/>
            <person name="Schacherer J."/>
            <person name="Seret M.L."/>
            <person name="Talla E."/>
            <person name="Samson G."/>
            <person name="Jubin C."/>
            <person name="Poulain J."/>
            <person name="Vacherie B."/>
            <person name="Barbe V."/>
            <person name="Pelletier E."/>
            <person name="Sherman D.J."/>
            <person name="Westhof E."/>
            <person name="Weissenbach J."/>
            <person name="Baret P.V."/>
            <person name="Wincker P."/>
            <person name="Gaillardin C."/>
            <person name="Dujon B."/>
            <person name="Souciet J.L."/>
        </authorList>
    </citation>
    <scope>NUCLEOTIDE SEQUENCE [LARGE SCALE GENOMIC DNA]</scope>
    <source>
        <strain evidence="12">ATCC MYA-4447 / BCRC 22081 / CBS 7064 / NBRC 10061 / NRRL Y-12695</strain>
    </source>
</reference>
<dbReference type="Gene3D" id="3.40.850.10">
    <property type="entry name" value="Kinesin motor domain"/>
    <property type="match status" value="1"/>
</dbReference>
<evidence type="ECO:0000256" key="2">
    <source>
        <dbReference type="ARBA" id="ARBA00022741"/>
    </source>
</evidence>
<evidence type="ECO:0000256" key="8">
    <source>
        <dbReference type="SAM" id="Coils"/>
    </source>
</evidence>
<dbReference type="SUPFAM" id="SSF52540">
    <property type="entry name" value="P-loop containing nucleoside triphosphate hydrolases"/>
    <property type="match status" value="1"/>
</dbReference>
<evidence type="ECO:0000259" key="10">
    <source>
        <dbReference type="PROSITE" id="PS50067"/>
    </source>
</evidence>
<dbReference type="PRINTS" id="PR00380">
    <property type="entry name" value="KINESINHEAVY"/>
</dbReference>
<evidence type="ECO:0000256" key="4">
    <source>
        <dbReference type="ARBA" id="ARBA00023054"/>
    </source>
</evidence>
<feature type="region of interest" description="Disordered" evidence="9">
    <location>
        <begin position="46"/>
        <end position="75"/>
    </location>
</feature>
<dbReference type="CDD" id="cd01370">
    <property type="entry name" value="KISc_KIP3_like"/>
    <property type="match status" value="1"/>
</dbReference>
<dbReference type="InterPro" id="IPR019821">
    <property type="entry name" value="Kinesin_motor_CS"/>
</dbReference>
<dbReference type="GO" id="GO:0008017">
    <property type="term" value="F:microtubule binding"/>
    <property type="evidence" value="ECO:0007669"/>
    <property type="project" value="InterPro"/>
</dbReference>
<gene>
    <name evidence="11" type="primary">Piso0_001401</name>
    <name evidence="11" type="ORF">GNLVRS01_PISO0F05681g</name>
</gene>
<dbReference type="InterPro" id="IPR027640">
    <property type="entry name" value="Kinesin-like_fam"/>
</dbReference>
<evidence type="ECO:0000313" key="12">
    <source>
        <dbReference type="Proteomes" id="UP000005222"/>
    </source>
</evidence>
<dbReference type="PANTHER" id="PTHR47968">
    <property type="entry name" value="CENTROMERE PROTEIN E"/>
    <property type="match status" value="1"/>
</dbReference>
<feature type="region of interest" description="Disordered" evidence="9">
    <location>
        <begin position="679"/>
        <end position="758"/>
    </location>
</feature>
<dbReference type="AlphaFoldDB" id="G8YKP5"/>
<dbReference type="PROSITE" id="PS00411">
    <property type="entry name" value="KINESIN_MOTOR_1"/>
    <property type="match status" value="1"/>
</dbReference>
<feature type="compositionally biased region" description="Basic and acidic residues" evidence="9">
    <location>
        <begin position="679"/>
        <end position="690"/>
    </location>
</feature>
<dbReference type="PANTHER" id="PTHR47968:SF13">
    <property type="entry name" value="KINESIN-LIKE PROTEIN KIF19 ISOFORM X1"/>
    <property type="match status" value="1"/>
</dbReference>
<evidence type="ECO:0000256" key="5">
    <source>
        <dbReference type="ARBA" id="ARBA00023175"/>
    </source>
</evidence>
<keyword evidence="12" id="KW-1185">Reference proteome</keyword>
<dbReference type="STRING" id="559304.G8YKP5"/>
<dbReference type="GO" id="GO:0005874">
    <property type="term" value="C:microtubule"/>
    <property type="evidence" value="ECO:0007669"/>
    <property type="project" value="UniProtKB-KW"/>
</dbReference>
<dbReference type="GO" id="GO:0005524">
    <property type="term" value="F:ATP binding"/>
    <property type="evidence" value="ECO:0007669"/>
    <property type="project" value="UniProtKB-UniRule"/>
</dbReference>
<dbReference type="eggNOG" id="KOG0242">
    <property type="taxonomic scope" value="Eukaryota"/>
</dbReference>
<dbReference type="Proteomes" id="UP000005222">
    <property type="component" value="Chromosome F"/>
</dbReference>
<dbReference type="EMBL" id="FO082054">
    <property type="protein sequence ID" value="CCE88629.1"/>
    <property type="molecule type" value="Genomic_DNA"/>
</dbReference>
<protein>
    <recommendedName>
        <fullName evidence="7">Kinesin-like protein</fullName>
    </recommendedName>
</protein>
<evidence type="ECO:0000313" key="11">
    <source>
        <dbReference type="EMBL" id="CCE88629.1"/>
    </source>
</evidence>
<keyword evidence="3 6" id="KW-0067">ATP-binding</keyword>
<feature type="binding site" evidence="6">
    <location>
        <begin position="162"/>
        <end position="169"/>
    </location>
    <ligand>
        <name>ATP</name>
        <dbReference type="ChEBI" id="CHEBI:30616"/>
    </ligand>
</feature>
<dbReference type="GO" id="GO:0003777">
    <property type="term" value="F:microtubule motor activity"/>
    <property type="evidence" value="ECO:0007669"/>
    <property type="project" value="InterPro"/>
</dbReference>
<dbReference type="OrthoDB" id="3176171at2759"/>
<keyword evidence="4 8" id="KW-0175">Coiled coil</keyword>
<accession>G8YKP5</accession>
<dbReference type="FunCoup" id="G8YKP5">
    <property type="interactions" value="170"/>
</dbReference>
<keyword evidence="2 6" id="KW-0547">Nucleotide-binding</keyword>
<organism evidence="11 12">
    <name type="scientific">Pichia sorbitophila (strain ATCC MYA-4447 / BCRC 22081 / CBS 7064 / NBRC 10061 / NRRL Y-12695)</name>
    <name type="common">Hybrid yeast</name>
    <dbReference type="NCBI Taxonomy" id="559304"/>
    <lineage>
        <taxon>Eukaryota</taxon>
        <taxon>Fungi</taxon>
        <taxon>Dikarya</taxon>
        <taxon>Ascomycota</taxon>
        <taxon>Saccharomycotina</taxon>
        <taxon>Pichiomycetes</taxon>
        <taxon>Debaryomycetaceae</taxon>
        <taxon>Millerozyma</taxon>
    </lineage>
</organism>
<evidence type="ECO:0000256" key="1">
    <source>
        <dbReference type="ARBA" id="ARBA00022701"/>
    </source>
</evidence>
<feature type="coiled-coil region" evidence="8">
    <location>
        <begin position="421"/>
        <end position="455"/>
    </location>
</feature>
<evidence type="ECO:0000256" key="9">
    <source>
        <dbReference type="SAM" id="MobiDB-lite"/>
    </source>
</evidence>
<dbReference type="InterPro" id="IPR001752">
    <property type="entry name" value="Kinesin_motor_dom"/>
</dbReference>
<dbReference type="InterPro" id="IPR027417">
    <property type="entry name" value="P-loop_NTPase"/>
</dbReference>
<dbReference type="InParanoid" id="G8YKP5"/>
<evidence type="ECO:0000256" key="3">
    <source>
        <dbReference type="ARBA" id="ARBA00022840"/>
    </source>
</evidence>
<dbReference type="SMART" id="SM00129">
    <property type="entry name" value="KISc"/>
    <property type="match status" value="1"/>
</dbReference>
<dbReference type="FunFam" id="3.40.850.10:FF:000053">
    <property type="entry name" value="Kinesin family"/>
    <property type="match status" value="1"/>
</dbReference>
<evidence type="ECO:0000256" key="6">
    <source>
        <dbReference type="PROSITE-ProRule" id="PRU00283"/>
    </source>
</evidence>
<dbReference type="HOGENOM" id="CLU_001485_21_2_1"/>
<comment type="similarity">
    <text evidence="6 7">Belongs to the TRAFAC class myosin-kinesin ATPase superfamily. Kinesin family.</text>
</comment>
<proteinExistence type="inferred from homology"/>
<feature type="compositionally biased region" description="Low complexity" evidence="9">
    <location>
        <begin position="63"/>
        <end position="74"/>
    </location>
</feature>
<dbReference type="PROSITE" id="PS50067">
    <property type="entry name" value="KINESIN_MOTOR_2"/>
    <property type="match status" value="1"/>
</dbReference>
<evidence type="ECO:0000256" key="7">
    <source>
        <dbReference type="RuleBase" id="RU000394"/>
    </source>
</evidence>
<dbReference type="Pfam" id="PF00225">
    <property type="entry name" value="Kinesin"/>
    <property type="match status" value="1"/>
</dbReference>
<keyword evidence="1 7" id="KW-0493">Microtubule</keyword>
<dbReference type="GO" id="GO:0007018">
    <property type="term" value="P:microtubule-based movement"/>
    <property type="evidence" value="ECO:0007669"/>
    <property type="project" value="InterPro"/>
</dbReference>
<dbReference type="InterPro" id="IPR036961">
    <property type="entry name" value="Kinesin_motor_dom_sf"/>
</dbReference>